<dbReference type="EMBL" id="CANTFM010000710">
    <property type="protein sequence ID" value="CAI5728543.1"/>
    <property type="molecule type" value="Genomic_DNA"/>
</dbReference>
<gene>
    <name evidence="1" type="ORF">PDE001_LOCUS4050</name>
</gene>
<organism evidence="1 2">
    <name type="scientific">Peronospora destructor</name>
    <dbReference type="NCBI Taxonomy" id="86335"/>
    <lineage>
        <taxon>Eukaryota</taxon>
        <taxon>Sar</taxon>
        <taxon>Stramenopiles</taxon>
        <taxon>Oomycota</taxon>
        <taxon>Peronosporomycetes</taxon>
        <taxon>Peronosporales</taxon>
        <taxon>Peronosporaceae</taxon>
        <taxon>Peronospora</taxon>
    </lineage>
</organism>
<evidence type="ECO:0000313" key="1">
    <source>
        <dbReference type="EMBL" id="CAI5728543.1"/>
    </source>
</evidence>
<name>A0AAV0TZY7_9STRA</name>
<sequence>MLVNQQPPPLDVAATATSFQVLQITEVTFKAKNVTADPSTVTLLSSPCRYKTPGSGQDVDRVCVLRREALHENKESTESIACPCGSQSMLNDKSASMLNTLPDCLVLADTQVAGVSKLTDHATNLDHVIKKAVDSLSLKMAVAGHEIAELA</sequence>
<keyword evidence="2" id="KW-1185">Reference proteome</keyword>
<dbReference type="AlphaFoldDB" id="A0AAV0TZY7"/>
<evidence type="ECO:0000313" key="2">
    <source>
        <dbReference type="Proteomes" id="UP001162029"/>
    </source>
</evidence>
<protein>
    <submittedName>
        <fullName evidence="1">Uncharacterized protein</fullName>
    </submittedName>
</protein>
<accession>A0AAV0TZY7</accession>
<proteinExistence type="predicted"/>
<dbReference type="Proteomes" id="UP001162029">
    <property type="component" value="Unassembled WGS sequence"/>
</dbReference>
<reference evidence="1" key="1">
    <citation type="submission" date="2022-12" db="EMBL/GenBank/DDBJ databases">
        <authorList>
            <person name="Webb A."/>
        </authorList>
    </citation>
    <scope>NUCLEOTIDE SEQUENCE</scope>
    <source>
        <strain evidence="1">Pd1</strain>
    </source>
</reference>
<comment type="caution">
    <text evidence="1">The sequence shown here is derived from an EMBL/GenBank/DDBJ whole genome shotgun (WGS) entry which is preliminary data.</text>
</comment>